<name>A0ABP9PA91_9BACT</name>
<keyword evidence="1" id="KW-1133">Transmembrane helix</keyword>
<proteinExistence type="predicted"/>
<accession>A0ABP9PA91</accession>
<dbReference type="Proteomes" id="UP001499852">
    <property type="component" value="Unassembled WGS sequence"/>
</dbReference>
<gene>
    <name evidence="2" type="ORF">GCM10023213_30670</name>
</gene>
<keyword evidence="1" id="KW-0812">Transmembrane</keyword>
<feature type="transmembrane region" description="Helical" evidence="1">
    <location>
        <begin position="43"/>
        <end position="62"/>
    </location>
</feature>
<sequence length="100" mass="10826">MPAATPPLPHSTSRKDLLKAVVVGLGFQLFLLLLSLVMLNGGYFTQCVILSMAAWWAMLLIMGLARRKATLGDLMAISFGFLVILTLILVGRLLLGKLLS</sequence>
<dbReference type="EMBL" id="BAABIA010000006">
    <property type="protein sequence ID" value="GAA5143266.1"/>
    <property type="molecule type" value="Genomic_DNA"/>
</dbReference>
<feature type="transmembrane region" description="Helical" evidence="1">
    <location>
        <begin position="17"/>
        <end position="37"/>
    </location>
</feature>
<keyword evidence="3" id="KW-1185">Reference proteome</keyword>
<evidence type="ECO:0000256" key="1">
    <source>
        <dbReference type="SAM" id="Phobius"/>
    </source>
</evidence>
<protein>
    <submittedName>
        <fullName evidence="2">Uncharacterized protein</fullName>
    </submittedName>
</protein>
<evidence type="ECO:0000313" key="3">
    <source>
        <dbReference type="Proteomes" id="UP001499852"/>
    </source>
</evidence>
<organism evidence="2 3">
    <name type="scientific">Prosthecobacter algae</name>
    <dbReference type="NCBI Taxonomy" id="1144682"/>
    <lineage>
        <taxon>Bacteria</taxon>
        <taxon>Pseudomonadati</taxon>
        <taxon>Verrucomicrobiota</taxon>
        <taxon>Verrucomicrobiia</taxon>
        <taxon>Verrucomicrobiales</taxon>
        <taxon>Verrucomicrobiaceae</taxon>
        <taxon>Prosthecobacter</taxon>
    </lineage>
</organism>
<reference evidence="3" key="1">
    <citation type="journal article" date="2019" name="Int. J. Syst. Evol. Microbiol.">
        <title>The Global Catalogue of Microorganisms (GCM) 10K type strain sequencing project: providing services to taxonomists for standard genome sequencing and annotation.</title>
        <authorList>
            <consortium name="The Broad Institute Genomics Platform"/>
            <consortium name="The Broad Institute Genome Sequencing Center for Infectious Disease"/>
            <person name="Wu L."/>
            <person name="Ma J."/>
        </authorList>
    </citation>
    <scope>NUCLEOTIDE SEQUENCE [LARGE SCALE GENOMIC DNA]</scope>
    <source>
        <strain evidence="3">JCM 18053</strain>
    </source>
</reference>
<dbReference type="RefSeq" id="WP_345737255.1">
    <property type="nucleotide sequence ID" value="NZ_BAABIA010000006.1"/>
</dbReference>
<feature type="transmembrane region" description="Helical" evidence="1">
    <location>
        <begin position="74"/>
        <end position="95"/>
    </location>
</feature>
<evidence type="ECO:0000313" key="2">
    <source>
        <dbReference type="EMBL" id="GAA5143266.1"/>
    </source>
</evidence>
<comment type="caution">
    <text evidence="2">The sequence shown here is derived from an EMBL/GenBank/DDBJ whole genome shotgun (WGS) entry which is preliminary data.</text>
</comment>
<keyword evidence="1" id="KW-0472">Membrane</keyword>